<gene>
    <name evidence="6" type="primary">PRDM10_3</name>
    <name evidence="4" type="synonym">PRDM10_1</name>
    <name evidence="5" type="synonym">PRDM10_2</name>
    <name evidence="5" type="ORF">CM83_72280</name>
    <name evidence="6" type="ORF">CM83_72281</name>
    <name evidence="4" type="ORF">CM83_72284</name>
    <name evidence="9" type="ORF">g.78449</name>
    <name evidence="10" type="ORF">g.78451</name>
    <name evidence="8" type="ORF">g.78452</name>
</gene>
<dbReference type="EMBL" id="GBHO01008943">
    <property type="protein sequence ID" value="JAG34661.1"/>
    <property type="molecule type" value="Transcribed_RNA"/>
</dbReference>
<evidence type="ECO:0000259" key="3">
    <source>
        <dbReference type="PROSITE" id="PS51915"/>
    </source>
</evidence>
<evidence type="ECO:0000313" key="9">
    <source>
        <dbReference type="EMBL" id="JAQ05862.1"/>
    </source>
</evidence>
<dbReference type="SUPFAM" id="SSF57716">
    <property type="entry name" value="Glucocorticoid receptor-like (DNA-binding domain)"/>
    <property type="match status" value="1"/>
</dbReference>
<dbReference type="SMART" id="SM00868">
    <property type="entry name" value="zf-AD"/>
    <property type="match status" value="1"/>
</dbReference>
<dbReference type="InterPro" id="IPR012934">
    <property type="entry name" value="Znf_AD"/>
</dbReference>
<feature type="binding site" evidence="1">
    <location>
        <position position="137"/>
    </location>
    <ligand>
        <name>Zn(2+)</name>
        <dbReference type="ChEBI" id="CHEBI:29105"/>
    </ligand>
</feature>
<evidence type="ECO:0000313" key="10">
    <source>
        <dbReference type="EMBL" id="JAQ17344.1"/>
    </source>
</evidence>
<reference evidence="8" key="4">
    <citation type="journal article" date="2016" name="Gigascience">
        <title>De novo construction of an expanded transcriptome assembly for the western tarnished plant bug, Lygus hesperus.</title>
        <authorList>
            <person name="Tassone E.E."/>
            <person name="Geib S.M."/>
            <person name="Hall B."/>
            <person name="Fabrick J.A."/>
            <person name="Brent C.S."/>
            <person name="Hull J.J."/>
        </authorList>
    </citation>
    <scope>NUCLEOTIDE SEQUENCE</scope>
</reference>
<organism evidence="6">
    <name type="scientific">Lygus hesperus</name>
    <name type="common">Western plant bug</name>
    <dbReference type="NCBI Taxonomy" id="30085"/>
    <lineage>
        <taxon>Eukaryota</taxon>
        <taxon>Metazoa</taxon>
        <taxon>Ecdysozoa</taxon>
        <taxon>Arthropoda</taxon>
        <taxon>Hexapoda</taxon>
        <taxon>Insecta</taxon>
        <taxon>Pterygota</taxon>
        <taxon>Neoptera</taxon>
        <taxon>Paraneoptera</taxon>
        <taxon>Hemiptera</taxon>
        <taxon>Heteroptera</taxon>
        <taxon>Panheteroptera</taxon>
        <taxon>Cimicomorpha</taxon>
        <taxon>Miridae</taxon>
        <taxon>Mirini</taxon>
        <taxon>Lygus</taxon>
    </lineage>
</organism>
<proteinExistence type="predicted"/>
<keyword evidence="1" id="KW-0862">Zinc</keyword>
<reference evidence="6" key="2">
    <citation type="submission" date="2014-07" db="EMBL/GenBank/DDBJ databases">
        <authorList>
            <person name="Hull J."/>
        </authorList>
    </citation>
    <scope>NUCLEOTIDE SEQUENCE</scope>
</reference>
<dbReference type="EMBL" id="GBHO01008942">
    <property type="protein sequence ID" value="JAG34662.1"/>
    <property type="molecule type" value="Transcribed_RNA"/>
</dbReference>
<evidence type="ECO:0000256" key="1">
    <source>
        <dbReference type="PROSITE-ProRule" id="PRU01263"/>
    </source>
</evidence>
<feature type="binding site" evidence="1">
    <location>
        <position position="87"/>
    </location>
    <ligand>
        <name>Zn(2+)</name>
        <dbReference type="ChEBI" id="CHEBI:29105"/>
    </ligand>
</feature>
<dbReference type="EMBL" id="GDHC01001285">
    <property type="protein sequence ID" value="JAQ17344.1"/>
    <property type="molecule type" value="Transcribed_RNA"/>
</dbReference>
<reference evidence="6" key="1">
    <citation type="journal article" date="2014" name="PLoS ONE">
        <title>Transcriptome-Based Identification of ABC Transporters in the Western Tarnished Plant Bug Lygus hesperus.</title>
        <authorList>
            <person name="Hull J.J."/>
            <person name="Chaney K."/>
            <person name="Geib S.M."/>
            <person name="Fabrick J.A."/>
            <person name="Brent C.S."/>
            <person name="Walsh D."/>
            <person name="Lavine L.C."/>
        </authorList>
    </citation>
    <scope>NUCLEOTIDE SEQUENCE</scope>
</reference>
<dbReference type="EMBL" id="GBHO01008947">
    <property type="protein sequence ID" value="JAG34657.1"/>
    <property type="molecule type" value="Transcribed_RNA"/>
</dbReference>
<name>A0A0A9YNQ3_LYGHE</name>
<sequence length="379" mass="42889">MQLKLSVGDEMLTIDVKATDTFQDISERLCSLGNIKVDMNQLRSSNNDKPFDMSTNVIEYFTKAVKDASPSQPHQNTPVPSKPGGLCRLCGEVITTSPHFLFESNQDNMTLGEKVNAALPIHVSKKDSHPKQVCDNCLGHLEESYDFMRTVVEAQNILENRVKPCETFRHTHKNDRCPLCNNGFLMQVNMKQEPKSSKKGWSEKGVTVQVPKSTGTTKASAKRARMDDENLGTEYYQSDEVVTGYWEPRKTSTSSGDDSYTTMLNSYSPFGGSGRKYRKRMRNEDDQDWTIDEEYIPVSRRGRPKGTKNKPKVVSVIQKSCVLCDWTGADLDMLAHTINIHCQPDLGYFPCPMCKTRHANEMELESHIEEHTMAARKMK</sequence>
<dbReference type="EMBL" id="GBRD01011653">
    <property type="protein sequence ID" value="JAG54171.1"/>
    <property type="molecule type" value="Transcribed_RNA"/>
</dbReference>
<evidence type="ECO:0000256" key="2">
    <source>
        <dbReference type="SAM" id="MobiDB-lite"/>
    </source>
</evidence>
<feature type="domain" description="ZAD" evidence="3">
    <location>
        <begin position="85"/>
        <end position="161"/>
    </location>
</feature>
<dbReference type="EMBL" id="GDHC01013549">
    <property type="protein sequence ID" value="JAQ05080.1"/>
    <property type="molecule type" value="Transcribed_RNA"/>
</dbReference>
<keyword evidence="1" id="KW-0863">Zinc-finger</keyword>
<evidence type="ECO:0000313" key="5">
    <source>
        <dbReference type="EMBL" id="JAG34661.1"/>
    </source>
</evidence>
<feature type="compositionally biased region" description="Polar residues" evidence="2">
    <location>
        <begin position="210"/>
        <end position="219"/>
    </location>
</feature>
<reference evidence="7" key="3">
    <citation type="submission" date="2014-09" db="EMBL/GenBank/DDBJ databases">
        <authorList>
            <person name="Magalhaes I.L.F."/>
            <person name="Oliveira U."/>
            <person name="Santos F.R."/>
            <person name="Vidigal T.H.D.A."/>
            <person name="Brescovit A.D."/>
            <person name="Santos A.J."/>
        </authorList>
    </citation>
    <scope>NUCLEOTIDE SEQUENCE</scope>
</reference>
<dbReference type="AlphaFoldDB" id="A0A0A9YNQ3"/>
<dbReference type="PROSITE" id="PS51915">
    <property type="entry name" value="ZAD"/>
    <property type="match status" value="1"/>
</dbReference>
<dbReference type="EMBL" id="GBRD01011652">
    <property type="protein sequence ID" value="JAG54172.1"/>
    <property type="molecule type" value="Transcribed_RNA"/>
</dbReference>
<evidence type="ECO:0000313" key="6">
    <source>
        <dbReference type="EMBL" id="JAG34662.1"/>
    </source>
</evidence>
<evidence type="ECO:0000313" key="4">
    <source>
        <dbReference type="EMBL" id="JAG34657.1"/>
    </source>
</evidence>
<evidence type="ECO:0000313" key="8">
    <source>
        <dbReference type="EMBL" id="JAQ05080.1"/>
    </source>
</evidence>
<protein>
    <submittedName>
        <fullName evidence="6">PR domain zinc finger protein 10</fullName>
    </submittedName>
</protein>
<feature type="binding site" evidence="1">
    <location>
        <position position="90"/>
    </location>
    <ligand>
        <name>Zn(2+)</name>
        <dbReference type="ChEBI" id="CHEBI:29105"/>
    </ligand>
</feature>
<keyword evidence="1" id="KW-0479">Metal-binding</keyword>
<feature type="region of interest" description="Disordered" evidence="2">
    <location>
        <begin position="193"/>
        <end position="225"/>
    </location>
</feature>
<feature type="binding site" evidence="1">
    <location>
        <position position="134"/>
    </location>
    <ligand>
        <name>Zn(2+)</name>
        <dbReference type="ChEBI" id="CHEBI:29105"/>
    </ligand>
</feature>
<feature type="compositionally biased region" description="Basic and acidic residues" evidence="2">
    <location>
        <begin position="193"/>
        <end position="202"/>
    </location>
</feature>
<dbReference type="GO" id="GO:0008270">
    <property type="term" value="F:zinc ion binding"/>
    <property type="evidence" value="ECO:0007669"/>
    <property type="project" value="UniProtKB-UniRule"/>
</dbReference>
<accession>A0A0A9YNQ3</accession>
<evidence type="ECO:0000313" key="7">
    <source>
        <dbReference type="EMBL" id="JAG54171.1"/>
    </source>
</evidence>
<dbReference type="GO" id="GO:0005634">
    <property type="term" value="C:nucleus"/>
    <property type="evidence" value="ECO:0007669"/>
    <property type="project" value="InterPro"/>
</dbReference>
<dbReference type="EMBL" id="GDHC01012767">
    <property type="protein sequence ID" value="JAQ05862.1"/>
    <property type="molecule type" value="Transcribed_RNA"/>
</dbReference>
<dbReference type="Gene3D" id="3.40.1800.20">
    <property type="match status" value="1"/>
</dbReference>
<dbReference type="Pfam" id="PF07776">
    <property type="entry name" value="zf-AD"/>
    <property type="match status" value="1"/>
</dbReference>